<dbReference type="RefSeq" id="WP_222579053.1">
    <property type="nucleotide sequence ID" value="NZ_JAHVHU010000005.1"/>
</dbReference>
<keyword evidence="3" id="KW-1185">Reference proteome</keyword>
<dbReference type="Proteomes" id="UP000753961">
    <property type="component" value="Unassembled WGS sequence"/>
</dbReference>
<dbReference type="GO" id="GO:0004519">
    <property type="term" value="F:endonuclease activity"/>
    <property type="evidence" value="ECO:0007669"/>
    <property type="project" value="UniProtKB-KW"/>
</dbReference>
<organism evidence="2 3">
    <name type="scientific">Membranihabitans marinus</name>
    <dbReference type="NCBI Taxonomy" id="1227546"/>
    <lineage>
        <taxon>Bacteria</taxon>
        <taxon>Pseudomonadati</taxon>
        <taxon>Bacteroidota</taxon>
        <taxon>Saprospiria</taxon>
        <taxon>Saprospirales</taxon>
        <taxon>Saprospiraceae</taxon>
        <taxon>Membranihabitans</taxon>
    </lineage>
</organism>
<dbReference type="GO" id="GO:0000175">
    <property type="term" value="F:3'-5'-RNA exonuclease activity"/>
    <property type="evidence" value="ECO:0007669"/>
    <property type="project" value="TreeGrafter"/>
</dbReference>
<evidence type="ECO:0000313" key="3">
    <source>
        <dbReference type="Proteomes" id="UP000753961"/>
    </source>
</evidence>
<dbReference type="CDD" id="cd09083">
    <property type="entry name" value="EEP-1"/>
    <property type="match status" value="1"/>
</dbReference>
<proteinExistence type="predicted"/>
<sequence>MNHVTNQIRTRLVFLPVLLTMLVVMGTNTELTAQDRSVMTYNLRNSNANDGEDIWDNRKESLVQEIAFYEPDFLGVQEALHSQMEYLDEQLPQYAYIGVGRDDGKTRGEYSAIFYHKDRVKLLTGSTFWLSETPDKISKGWDAALPRIVTYGHFKYKKGKKDKIWYFNTHFDHRGTEAREKSVELIIKKVHELANSKEPVLISGDFNLTPDSKPIQHMSKAFNDTYTHSRVPAFGPATTFQGFNINAQNDKRIDYIFTNDHVQVLKTAILSHWIDGHFNSDHFPVLSYFRVK</sequence>
<dbReference type="InterPro" id="IPR005135">
    <property type="entry name" value="Endo/exonuclease/phosphatase"/>
</dbReference>
<keyword evidence="2" id="KW-0540">Nuclease</keyword>
<dbReference type="EMBL" id="JAHVHU010000005">
    <property type="protein sequence ID" value="MBY5957534.1"/>
    <property type="molecule type" value="Genomic_DNA"/>
</dbReference>
<name>A0A953HKG2_9BACT</name>
<feature type="domain" description="Endonuclease/exonuclease/phosphatase" evidence="1">
    <location>
        <begin position="39"/>
        <end position="271"/>
    </location>
</feature>
<protein>
    <submittedName>
        <fullName evidence="2">Endonuclease/exonuclease/phosphatase family protein</fullName>
    </submittedName>
</protein>
<dbReference type="PANTHER" id="PTHR12121">
    <property type="entry name" value="CARBON CATABOLITE REPRESSOR PROTEIN 4"/>
    <property type="match status" value="1"/>
</dbReference>
<evidence type="ECO:0000313" key="2">
    <source>
        <dbReference type="EMBL" id="MBY5957534.1"/>
    </source>
</evidence>
<dbReference type="SUPFAM" id="SSF56219">
    <property type="entry name" value="DNase I-like"/>
    <property type="match status" value="1"/>
</dbReference>
<comment type="caution">
    <text evidence="2">The sequence shown here is derived from an EMBL/GenBank/DDBJ whole genome shotgun (WGS) entry which is preliminary data.</text>
</comment>
<dbReference type="Pfam" id="PF03372">
    <property type="entry name" value="Exo_endo_phos"/>
    <property type="match status" value="1"/>
</dbReference>
<dbReference type="PANTHER" id="PTHR12121:SF36">
    <property type="entry name" value="ENDONUCLEASE_EXONUCLEASE_PHOSPHATASE DOMAIN-CONTAINING PROTEIN"/>
    <property type="match status" value="1"/>
</dbReference>
<keyword evidence="2" id="KW-0378">Hydrolase</keyword>
<accession>A0A953HKG2</accession>
<dbReference type="InterPro" id="IPR036691">
    <property type="entry name" value="Endo/exonu/phosph_ase_sf"/>
</dbReference>
<gene>
    <name evidence="2" type="ORF">KUV50_05265</name>
</gene>
<dbReference type="AlphaFoldDB" id="A0A953HKG2"/>
<reference evidence="2" key="1">
    <citation type="submission" date="2021-06" db="EMBL/GenBank/DDBJ databases">
        <title>44 bacteria genomes isolated from Dapeng, Shenzhen.</title>
        <authorList>
            <person name="Zheng W."/>
            <person name="Yu S."/>
            <person name="Huang Y."/>
        </authorList>
    </citation>
    <scope>NUCLEOTIDE SEQUENCE</scope>
    <source>
        <strain evidence="2">DP5N28-2</strain>
    </source>
</reference>
<evidence type="ECO:0000259" key="1">
    <source>
        <dbReference type="Pfam" id="PF03372"/>
    </source>
</evidence>
<dbReference type="InterPro" id="IPR050410">
    <property type="entry name" value="CCR4/nocturin_mRNA_transcr"/>
</dbReference>
<dbReference type="Gene3D" id="3.60.10.10">
    <property type="entry name" value="Endonuclease/exonuclease/phosphatase"/>
    <property type="match status" value="1"/>
</dbReference>
<keyword evidence="2" id="KW-0255">Endonuclease</keyword>